<name>A0A2R6XZE0_9BACL</name>
<reference evidence="2" key="1">
    <citation type="journal article" date="2018" name="Sci. Rep.">
        <title>Lignite coal burning seam in the remote Altai Mountains harbors a hydrogen-driven thermophilic microbial community.</title>
        <authorList>
            <person name="Kadnikov V.V."/>
            <person name="Mardanov A.V."/>
            <person name="Ivasenko D.A."/>
            <person name="Antsiferov D.V."/>
            <person name="Beletsky A.V."/>
            <person name="Karnachuk O.V."/>
            <person name="Ravin N.V."/>
        </authorList>
    </citation>
    <scope>NUCLEOTIDE SEQUENCE [LARGE SCALE GENOMIC DNA]</scope>
</reference>
<gene>
    <name evidence="1" type="ORF">BSOLF_1477</name>
</gene>
<organism evidence="1 2">
    <name type="scientific">Candidatus Carbonibacillus altaicus</name>
    <dbReference type="NCBI Taxonomy" id="2163959"/>
    <lineage>
        <taxon>Bacteria</taxon>
        <taxon>Bacillati</taxon>
        <taxon>Bacillota</taxon>
        <taxon>Bacilli</taxon>
        <taxon>Bacillales</taxon>
        <taxon>Candidatus Carbonibacillus</taxon>
    </lineage>
</organism>
<sequence>MSFKKFNRSLFCGIDEPTLQAIQESRQSPIQFRVVAWGLLMHGQIFAPY</sequence>
<comment type="caution">
    <text evidence="1">The sequence shown here is derived from an EMBL/GenBank/DDBJ whole genome shotgun (WGS) entry which is preliminary data.</text>
</comment>
<evidence type="ECO:0000313" key="2">
    <source>
        <dbReference type="Proteomes" id="UP000244338"/>
    </source>
</evidence>
<evidence type="ECO:0000313" key="1">
    <source>
        <dbReference type="EMBL" id="PTQ55784.1"/>
    </source>
</evidence>
<protein>
    <submittedName>
        <fullName evidence="1">Uncharacterized protein</fullName>
    </submittedName>
</protein>
<dbReference type="EMBL" id="PEBX01000073">
    <property type="protein sequence ID" value="PTQ55784.1"/>
    <property type="molecule type" value="Genomic_DNA"/>
</dbReference>
<proteinExistence type="predicted"/>
<dbReference type="Proteomes" id="UP000244338">
    <property type="component" value="Unassembled WGS sequence"/>
</dbReference>
<accession>A0A2R6XZE0</accession>
<dbReference type="AlphaFoldDB" id="A0A2R6XZE0"/>